<evidence type="ECO:0000256" key="6">
    <source>
        <dbReference type="ARBA" id="ARBA00023180"/>
    </source>
</evidence>
<dbReference type="EMBL" id="KB456262">
    <property type="protein sequence ID" value="EMF14332.1"/>
    <property type="molecule type" value="Genomic_DNA"/>
</dbReference>
<dbReference type="GO" id="GO:0004185">
    <property type="term" value="F:serine-type carboxypeptidase activity"/>
    <property type="evidence" value="ECO:0007669"/>
    <property type="project" value="InterPro"/>
</dbReference>
<dbReference type="InterPro" id="IPR001563">
    <property type="entry name" value="Peptidase_S10"/>
</dbReference>
<evidence type="ECO:0000256" key="3">
    <source>
        <dbReference type="ARBA" id="ARBA00022670"/>
    </source>
</evidence>
<name>M3B3I6_SPHMS</name>
<dbReference type="Pfam" id="PF00450">
    <property type="entry name" value="Peptidase_S10"/>
    <property type="match status" value="1"/>
</dbReference>
<keyword evidence="3" id="KW-0645">Protease</keyword>
<protein>
    <submittedName>
        <fullName evidence="8">Alpha/beta-hydrolase</fullName>
    </submittedName>
</protein>
<dbReference type="SUPFAM" id="SSF53474">
    <property type="entry name" value="alpha/beta-Hydrolases"/>
    <property type="match status" value="1"/>
</dbReference>
<dbReference type="GO" id="GO:0000324">
    <property type="term" value="C:fungal-type vacuole"/>
    <property type="evidence" value="ECO:0007669"/>
    <property type="project" value="TreeGrafter"/>
</dbReference>
<dbReference type="Proteomes" id="UP000016931">
    <property type="component" value="Unassembled WGS sequence"/>
</dbReference>
<proteinExistence type="inferred from homology"/>
<reference evidence="8 9" key="1">
    <citation type="journal article" date="2012" name="PLoS Pathog.">
        <title>Diverse lifestyles and strategies of plant pathogenesis encoded in the genomes of eighteen Dothideomycetes fungi.</title>
        <authorList>
            <person name="Ohm R.A."/>
            <person name="Feau N."/>
            <person name="Henrissat B."/>
            <person name="Schoch C.L."/>
            <person name="Horwitz B.A."/>
            <person name="Barry K.W."/>
            <person name="Condon B.J."/>
            <person name="Copeland A.C."/>
            <person name="Dhillon B."/>
            <person name="Glaser F."/>
            <person name="Hesse C.N."/>
            <person name="Kosti I."/>
            <person name="LaButti K."/>
            <person name="Lindquist E.A."/>
            <person name="Lucas S."/>
            <person name="Salamov A.A."/>
            <person name="Bradshaw R.E."/>
            <person name="Ciuffetti L."/>
            <person name="Hamelin R.C."/>
            <person name="Kema G.H.J."/>
            <person name="Lawrence C."/>
            <person name="Scott J.A."/>
            <person name="Spatafora J.W."/>
            <person name="Turgeon B.G."/>
            <person name="de Wit P.J.G.M."/>
            <person name="Zhong S."/>
            <person name="Goodwin S.B."/>
            <person name="Grigoriev I.V."/>
        </authorList>
    </citation>
    <scope>NUCLEOTIDE SEQUENCE [LARGE SCALE GENOMIC DNA]</scope>
    <source>
        <strain evidence="8 9">SO2202</strain>
    </source>
</reference>
<evidence type="ECO:0000313" key="9">
    <source>
        <dbReference type="Proteomes" id="UP000016931"/>
    </source>
</evidence>
<evidence type="ECO:0000313" key="8">
    <source>
        <dbReference type="EMBL" id="EMF14332.1"/>
    </source>
</evidence>
<evidence type="ECO:0000256" key="2">
    <source>
        <dbReference type="ARBA" id="ARBA00022645"/>
    </source>
</evidence>
<dbReference type="GeneID" id="27905892"/>
<dbReference type="HOGENOM" id="CLU_008523_10_3_1"/>
<evidence type="ECO:0000256" key="7">
    <source>
        <dbReference type="SAM" id="SignalP"/>
    </source>
</evidence>
<dbReference type="RefSeq" id="XP_016762453.1">
    <property type="nucleotide sequence ID" value="XM_016908755.1"/>
</dbReference>
<dbReference type="InterPro" id="IPR029058">
    <property type="entry name" value="AB_hydrolase_fold"/>
</dbReference>
<dbReference type="PANTHER" id="PTHR11802">
    <property type="entry name" value="SERINE PROTEASE FAMILY S10 SERINE CARBOXYPEPTIDASE"/>
    <property type="match status" value="1"/>
</dbReference>
<dbReference type="GO" id="GO:0006508">
    <property type="term" value="P:proteolysis"/>
    <property type="evidence" value="ECO:0007669"/>
    <property type="project" value="UniProtKB-KW"/>
</dbReference>
<dbReference type="PRINTS" id="PR00724">
    <property type="entry name" value="CRBOXYPTASEC"/>
</dbReference>
<dbReference type="eggNOG" id="KOG1282">
    <property type="taxonomic scope" value="Eukaryota"/>
</dbReference>
<feature type="chain" id="PRO_5004031683" evidence="7">
    <location>
        <begin position="20"/>
        <end position="620"/>
    </location>
</feature>
<keyword evidence="6" id="KW-0325">Glycoprotein</keyword>
<dbReference type="PANTHER" id="PTHR11802:SF189">
    <property type="entry name" value="CARBOXYPEPTIDASE"/>
    <property type="match status" value="1"/>
</dbReference>
<keyword evidence="9" id="KW-1185">Reference proteome</keyword>
<keyword evidence="2" id="KW-0121">Carboxypeptidase</keyword>
<accession>M3B3I6</accession>
<dbReference type="AlphaFoldDB" id="M3B3I6"/>
<dbReference type="OrthoDB" id="443318at2759"/>
<gene>
    <name evidence="8" type="ORF">SEPMUDRAFT_39664</name>
</gene>
<organism evidence="8 9">
    <name type="scientific">Sphaerulina musiva (strain SO2202)</name>
    <name type="common">Poplar stem canker fungus</name>
    <name type="synonym">Septoria musiva</name>
    <dbReference type="NCBI Taxonomy" id="692275"/>
    <lineage>
        <taxon>Eukaryota</taxon>
        <taxon>Fungi</taxon>
        <taxon>Dikarya</taxon>
        <taxon>Ascomycota</taxon>
        <taxon>Pezizomycotina</taxon>
        <taxon>Dothideomycetes</taxon>
        <taxon>Dothideomycetidae</taxon>
        <taxon>Mycosphaerellales</taxon>
        <taxon>Mycosphaerellaceae</taxon>
        <taxon>Sphaerulina</taxon>
    </lineage>
</organism>
<evidence type="ECO:0000256" key="5">
    <source>
        <dbReference type="ARBA" id="ARBA00022801"/>
    </source>
</evidence>
<dbReference type="OMA" id="RCPWNGA"/>
<keyword evidence="5 8" id="KW-0378">Hydrolase</keyword>
<feature type="signal peptide" evidence="7">
    <location>
        <begin position="1"/>
        <end position="19"/>
    </location>
</feature>
<keyword evidence="4 7" id="KW-0732">Signal</keyword>
<comment type="similarity">
    <text evidence="1">Belongs to the peptidase S10 family.</text>
</comment>
<sequence>MGFLSLCVACGGLAILAHAGFPSTPQGLTIKQVTSKPGVSISYKETTICETRSKGYAGYVHIPSAHLDDSGDGDSYNISIFFWYFEARKRPRTAQTAIYLAGGPGISSMFGVTLSGGPCTVLPDSNSTESNPWAWNEHVNMLYVDQPVGTGFSYDALINGTKDLLYNGAGDFYDVTPLDAYDGLPPRENLTTRYGTFSSDNAMHTANSTANAARTLWQFAQTWFVEFPRYKTSDKRISFWGNSYGGYYAPFSAAYFQEQNVKIKSGALAAHVLPVSTVGWTNGCVDMLYQAEWYPQMANNNTYDLHILPDDVYAAAKESWSTENGCRDQILACREAGNAYDPDGYGNNISVNQLCLAAEYYCAANIVLLPFSSSTTRSALDFAHLSPDPSPPLYLLGFFNQAWVQKELGVPLNFSSTSYLVYNNFIAGTADAFRAAGLKKIEYLLNQKINVAMIYGDRDYRCPWNGAEKLSLAANWTAAHAFRSAGYADIKTGDCGNNVGAVRQRGHFSFSRVFQAGHDAAFAQPRTTFEIFTRTMLGYDVATGKHLVDDRYTTKGPRDTWHIRTPLPQLPPAFSCNIYAVSTTCTAEQYEALSAGTAVIENSTVIWPIGGTPGNLAGLS</sequence>
<dbReference type="Gene3D" id="3.40.50.1820">
    <property type="entry name" value="alpha/beta hydrolase"/>
    <property type="match status" value="1"/>
</dbReference>
<dbReference type="MEROPS" id="S10.016"/>
<evidence type="ECO:0000256" key="4">
    <source>
        <dbReference type="ARBA" id="ARBA00022729"/>
    </source>
</evidence>
<evidence type="ECO:0000256" key="1">
    <source>
        <dbReference type="ARBA" id="ARBA00009431"/>
    </source>
</evidence>